<sequence length="75" mass="9141">MWLYGYEKYGREDYEKEADLAGKLRERNLKYPPVSTLLNVALGMNRWISIRLQNLVSWHVGYEWSKRWGRSENYR</sequence>
<keyword evidence="2" id="KW-1185">Reference proteome</keyword>
<comment type="caution">
    <text evidence="1">The sequence shown here is derived from an EMBL/GenBank/DDBJ whole genome shotgun (WGS) entry which is preliminary data.</text>
</comment>
<reference evidence="1 2" key="1">
    <citation type="journal article" date="2016" name="Sci. Rep.">
        <title>Metabolic traits of an uncultured archaeal lineage -MSBL1- from brine pools of the Red Sea.</title>
        <authorList>
            <person name="Mwirichia R."/>
            <person name="Alam I."/>
            <person name="Rashid M."/>
            <person name="Vinu M."/>
            <person name="Ba-Alawi W."/>
            <person name="Anthony Kamau A."/>
            <person name="Kamanda Ngugi D."/>
            <person name="Goker M."/>
            <person name="Klenk H.P."/>
            <person name="Bajic V."/>
            <person name="Stingl U."/>
        </authorList>
    </citation>
    <scope>NUCLEOTIDE SEQUENCE [LARGE SCALE GENOMIC DNA]</scope>
    <source>
        <strain evidence="1">SCGC-AAA259E17</strain>
    </source>
</reference>
<organism evidence="1 2">
    <name type="scientific">candidate division MSBL1 archaeon SCGC-AAA259E17</name>
    <dbReference type="NCBI Taxonomy" id="1698263"/>
    <lineage>
        <taxon>Archaea</taxon>
        <taxon>Methanobacteriati</taxon>
        <taxon>Methanobacteriota</taxon>
        <taxon>candidate division MSBL1</taxon>
    </lineage>
</organism>
<name>A0A133UFR9_9EURY</name>
<dbReference type="AlphaFoldDB" id="A0A133UFR9"/>
<evidence type="ECO:0000313" key="1">
    <source>
        <dbReference type="EMBL" id="KXA93019.1"/>
    </source>
</evidence>
<protein>
    <submittedName>
        <fullName evidence="1">Uncharacterized protein</fullName>
    </submittedName>
</protein>
<accession>A0A133UFR9</accession>
<gene>
    <name evidence="1" type="ORF">AKJ64_01580</name>
</gene>
<proteinExistence type="predicted"/>
<dbReference type="Proteomes" id="UP000070373">
    <property type="component" value="Unassembled WGS sequence"/>
</dbReference>
<evidence type="ECO:0000313" key="2">
    <source>
        <dbReference type="Proteomes" id="UP000070373"/>
    </source>
</evidence>
<dbReference type="EMBL" id="LHXN01000019">
    <property type="protein sequence ID" value="KXA93019.1"/>
    <property type="molecule type" value="Genomic_DNA"/>
</dbReference>